<accession>A0A841BED4</accession>
<name>A0A841BED4_9PSEU</name>
<dbReference type="Pfam" id="PF00144">
    <property type="entry name" value="Beta-lactamase"/>
    <property type="match status" value="1"/>
</dbReference>
<dbReference type="InterPro" id="IPR000595">
    <property type="entry name" value="cNMP-bd_dom"/>
</dbReference>
<dbReference type="InterPro" id="IPR001375">
    <property type="entry name" value="Peptidase_S9_cat"/>
</dbReference>
<dbReference type="PANTHER" id="PTHR46825:SF9">
    <property type="entry name" value="BETA-LACTAMASE-RELATED DOMAIN-CONTAINING PROTEIN"/>
    <property type="match status" value="1"/>
</dbReference>
<organism evidence="2 3">
    <name type="scientific">Amycolatopsis umgeniensis</name>
    <dbReference type="NCBI Taxonomy" id="336628"/>
    <lineage>
        <taxon>Bacteria</taxon>
        <taxon>Bacillati</taxon>
        <taxon>Actinomycetota</taxon>
        <taxon>Actinomycetes</taxon>
        <taxon>Pseudonocardiales</taxon>
        <taxon>Pseudonocardiaceae</taxon>
        <taxon>Amycolatopsis</taxon>
    </lineage>
</organism>
<keyword evidence="2" id="KW-0031">Aminopeptidase</keyword>
<evidence type="ECO:0000313" key="3">
    <source>
        <dbReference type="Proteomes" id="UP000580861"/>
    </source>
</evidence>
<dbReference type="GO" id="GO:0006508">
    <property type="term" value="P:proteolysis"/>
    <property type="evidence" value="ECO:0007669"/>
    <property type="project" value="InterPro"/>
</dbReference>
<dbReference type="Gene3D" id="3.40.710.10">
    <property type="entry name" value="DD-peptidase/beta-lactamase superfamily"/>
    <property type="match status" value="1"/>
</dbReference>
<dbReference type="GO" id="GO:0004177">
    <property type="term" value="F:aminopeptidase activity"/>
    <property type="evidence" value="ECO:0007669"/>
    <property type="project" value="UniProtKB-KW"/>
</dbReference>
<dbReference type="RefSeq" id="WP_184904049.1">
    <property type="nucleotide sequence ID" value="NZ_JACHMX010000001.1"/>
</dbReference>
<keyword evidence="2" id="KW-0645">Protease</keyword>
<dbReference type="GO" id="GO:0008236">
    <property type="term" value="F:serine-type peptidase activity"/>
    <property type="evidence" value="ECO:0007669"/>
    <property type="project" value="InterPro"/>
</dbReference>
<dbReference type="SUPFAM" id="SSF53474">
    <property type="entry name" value="alpha/beta-Hydrolases"/>
    <property type="match status" value="1"/>
</dbReference>
<keyword evidence="2" id="KW-0378">Hydrolase</keyword>
<dbReference type="Gene3D" id="2.120.10.30">
    <property type="entry name" value="TolB, C-terminal domain"/>
    <property type="match status" value="3"/>
</dbReference>
<evidence type="ECO:0000259" key="1">
    <source>
        <dbReference type="PROSITE" id="PS50042"/>
    </source>
</evidence>
<dbReference type="InterPro" id="IPR001466">
    <property type="entry name" value="Beta-lactam-related"/>
</dbReference>
<dbReference type="SUPFAM" id="SSF82171">
    <property type="entry name" value="DPP6 N-terminal domain-like"/>
    <property type="match status" value="1"/>
</dbReference>
<reference evidence="2 3" key="1">
    <citation type="submission" date="2020-08" db="EMBL/GenBank/DDBJ databases">
        <title>Sequencing the genomes of 1000 actinobacteria strains.</title>
        <authorList>
            <person name="Klenk H.-P."/>
        </authorList>
    </citation>
    <scope>NUCLEOTIDE SEQUENCE [LARGE SCALE GENOMIC DNA]</scope>
    <source>
        <strain evidence="2 3">DSM 45272</strain>
    </source>
</reference>
<dbReference type="InterPro" id="IPR012338">
    <property type="entry name" value="Beta-lactam/transpept-like"/>
</dbReference>
<dbReference type="Gene3D" id="3.40.50.1820">
    <property type="entry name" value="alpha/beta hydrolase"/>
    <property type="match status" value="1"/>
</dbReference>
<sequence>MTRRLGLEDLYEIAAPSQPSLSPDGGRIVYVLRTADRDEDRNVTTLWEVGATTGEARQLTRGTTDLAPNWAPDGTRIAFLRAKDGPPQVWFLPSSGGEAEQVTELPLGAGAPVWSPDGGKIAFSAAIDLADGESASNAPVVADRLDFKADGAGLIKTIRKHLHVLDVATREVRQVTFGDWHAGAPAWSPDGTHLAFSAGRDADADLTFRSGAYVLDVTTKTSEPRLIGSGEGMAGPVTWTADGLELLVAGRGDTEVGHLGLLRVPLDGGDPIDLTASLDRNAMFGGAGYPGALPKLTADGGSVLFGLRDRGCTHLYRVDTDGQNPRAVLAGADRVVSGMDSAGDTVVVVLATGTSFGEIAVVDVATGAVDVRTDHGASVADAELFRHEEREFTIGDGTVVHGWLLRDQTRSGAAPLLLDIHGGPHNAWNGAADSIHLYHQALVARGWAVLLLNPRGSDGYGEDFFTGAVGGWGTADAADFLEPLDQLVAEGVADADRLAVAGYSYGGFMTCYLTSRDNRFAAAVAGGVVSDLTSMEGTSDAGHYLAVSELGSSSWDKANEVFSPFAKVAQVRTPTLVVQGAEDERCPVGQAEQWFGALRARGVPSRMVLYPGASHLFILDGPPSHRLDFNRRVLDWVEQYAGPADGVSRVPIEAAHWRRRLAELARKYRVPGAALGITRIGDDAEAHVTYGVLNTATGVEVTEDSVFQIGSVSKVWTSTVVMQLVDEGLLDLDAPISDVVPELRLADPDVAKQVTMRHLLTHTSGIDGDVFTDTGRGDDTLERYVEILDQAAQNHPLGETFSYCNSGFVLMGRVIEKLTGLTWDAAMREKLFAPLGLTHTVTLPEEALMFRAAVGHVAGENEEPQPAPIWGLPRNMGPAGLITATTKDVLGFARLHLTGGLTPSGERILTTASATTMASKQTDIPDKHSLGDSWGLGWIRDDWNGRRVIGHDGNTIGQSAFLRLLPDQGLAVTLLTNGGNTRDLYEELYREIFAELADVAMPRPLEPPATPVTVDGSRHVGVYERAGVLMEVLADGDGIRLRQTVTGPLADLVPEKTMEFALVPVTDSLYVCREAGARTWMPVTFYTLPTGEPYMHYGVRATPKVS</sequence>
<dbReference type="Pfam" id="PF00326">
    <property type="entry name" value="Peptidase_S9"/>
    <property type="match status" value="1"/>
</dbReference>
<dbReference type="EMBL" id="JACHMX010000001">
    <property type="protein sequence ID" value="MBB5857707.1"/>
    <property type="molecule type" value="Genomic_DNA"/>
</dbReference>
<dbReference type="PROSITE" id="PS50042">
    <property type="entry name" value="CNMP_BINDING_3"/>
    <property type="match status" value="1"/>
</dbReference>
<protein>
    <submittedName>
        <fullName evidence="2">Dipeptidyl aminopeptidase/acylaminoacyl peptidase</fullName>
    </submittedName>
</protein>
<evidence type="ECO:0000313" key="2">
    <source>
        <dbReference type="EMBL" id="MBB5857707.1"/>
    </source>
</evidence>
<dbReference type="InterPro" id="IPR050491">
    <property type="entry name" value="AmpC-like"/>
</dbReference>
<gene>
    <name evidence="2" type="ORF">HDA45_007794</name>
</gene>
<keyword evidence="3" id="KW-1185">Reference proteome</keyword>
<dbReference type="Proteomes" id="UP000580861">
    <property type="component" value="Unassembled WGS sequence"/>
</dbReference>
<dbReference type="InterPro" id="IPR011659">
    <property type="entry name" value="WD40"/>
</dbReference>
<dbReference type="Pfam" id="PF07676">
    <property type="entry name" value="PD40"/>
    <property type="match status" value="3"/>
</dbReference>
<dbReference type="InterPro" id="IPR011042">
    <property type="entry name" value="6-blade_b-propeller_TolB-like"/>
</dbReference>
<dbReference type="PANTHER" id="PTHR46825">
    <property type="entry name" value="D-ALANYL-D-ALANINE-CARBOXYPEPTIDASE/ENDOPEPTIDASE AMPH"/>
    <property type="match status" value="1"/>
</dbReference>
<dbReference type="InterPro" id="IPR029058">
    <property type="entry name" value="AB_hydrolase_fold"/>
</dbReference>
<dbReference type="AlphaFoldDB" id="A0A841BED4"/>
<comment type="caution">
    <text evidence="2">The sequence shown here is derived from an EMBL/GenBank/DDBJ whole genome shotgun (WGS) entry which is preliminary data.</text>
</comment>
<dbReference type="SUPFAM" id="SSF56601">
    <property type="entry name" value="beta-lactamase/transpeptidase-like"/>
    <property type="match status" value="1"/>
</dbReference>
<feature type="domain" description="Cyclic nucleotide-binding" evidence="1">
    <location>
        <begin position="322"/>
        <end position="392"/>
    </location>
</feature>
<proteinExistence type="predicted"/>